<organism evidence="2 3">
    <name type="scientific">Acinetobacter baumannii</name>
    <dbReference type="NCBI Taxonomy" id="470"/>
    <lineage>
        <taxon>Bacteria</taxon>
        <taxon>Pseudomonadati</taxon>
        <taxon>Pseudomonadota</taxon>
        <taxon>Gammaproteobacteria</taxon>
        <taxon>Moraxellales</taxon>
        <taxon>Moraxellaceae</taxon>
        <taxon>Acinetobacter</taxon>
        <taxon>Acinetobacter calcoaceticus/baumannii complex</taxon>
    </lineage>
</organism>
<dbReference type="AlphaFoldDB" id="A0AA45B9J9"/>
<proteinExistence type="predicted"/>
<feature type="transmembrane region" description="Helical" evidence="1">
    <location>
        <begin position="30"/>
        <end position="54"/>
    </location>
</feature>
<gene>
    <name evidence="2" type="ORF">CV954_001205</name>
</gene>
<evidence type="ECO:0000313" key="3">
    <source>
        <dbReference type="Proteomes" id="UP000233757"/>
    </source>
</evidence>
<accession>A0AA45B9J9</accession>
<comment type="caution">
    <text evidence="2">The sequence shown here is derived from an EMBL/GenBank/DDBJ whole genome shotgun (WGS) entry which is preliminary data.</text>
</comment>
<keyword evidence="1" id="KW-0812">Transmembrane</keyword>
<dbReference type="EMBL" id="PHJU02000005">
    <property type="protein sequence ID" value="PQL85321.1"/>
    <property type="molecule type" value="Genomic_DNA"/>
</dbReference>
<evidence type="ECO:0000313" key="2">
    <source>
        <dbReference type="EMBL" id="PQL85321.1"/>
    </source>
</evidence>
<dbReference type="Proteomes" id="UP000233757">
    <property type="component" value="Unassembled WGS sequence"/>
</dbReference>
<keyword evidence="1" id="KW-0472">Membrane</keyword>
<keyword evidence="1" id="KW-1133">Transmembrane helix</keyword>
<sequence length="75" mass="9075">MARVVSQKMKMCKECGYRTLHQKNSKQMSWLMHLFLTICTLTIWIWIWLLMLLWHTFARPMTALTNRWTCSKCGH</sequence>
<protein>
    <recommendedName>
        <fullName evidence="4">LITAF domain-containing protein</fullName>
    </recommendedName>
</protein>
<evidence type="ECO:0000256" key="1">
    <source>
        <dbReference type="SAM" id="Phobius"/>
    </source>
</evidence>
<name>A0AA45B9J9_ACIBA</name>
<evidence type="ECO:0008006" key="4">
    <source>
        <dbReference type="Google" id="ProtNLM"/>
    </source>
</evidence>
<reference evidence="2 3" key="1">
    <citation type="submission" date="2018-02" db="EMBL/GenBank/DDBJ databases">
        <title>Acinetobacter baumanii whole genome sequence.</title>
        <authorList>
            <person name="Qasim Z.J."/>
        </authorList>
    </citation>
    <scope>NUCLEOTIDE SEQUENCE [LARGE SCALE GENOMIC DNA]</scope>
    <source>
        <strain evidence="2 3">ZQ8</strain>
    </source>
</reference>